<feature type="domain" description="ABC transporter" evidence="5">
    <location>
        <begin position="8"/>
        <end position="261"/>
    </location>
</feature>
<comment type="similarity">
    <text evidence="1">Belongs to the ABC transporter superfamily.</text>
</comment>
<evidence type="ECO:0000256" key="2">
    <source>
        <dbReference type="ARBA" id="ARBA00022448"/>
    </source>
</evidence>
<dbReference type="RefSeq" id="WP_157413808.1">
    <property type="nucleotide sequence ID" value="NZ_BAAAMK010000002.1"/>
</dbReference>
<dbReference type="InterPro" id="IPR017871">
    <property type="entry name" value="ABC_transporter-like_CS"/>
</dbReference>
<dbReference type="EMBL" id="BAAAMK010000002">
    <property type="protein sequence ID" value="GAA1952258.1"/>
    <property type="molecule type" value="Genomic_DNA"/>
</dbReference>
<dbReference type="Gene3D" id="3.40.50.300">
    <property type="entry name" value="P-loop containing nucleotide triphosphate hydrolases"/>
    <property type="match status" value="2"/>
</dbReference>
<name>A0ABP5BTL5_9MICO</name>
<proteinExistence type="inferred from homology"/>
<keyword evidence="3" id="KW-0547">Nucleotide-binding</keyword>
<keyword evidence="4 6" id="KW-0067">ATP-binding</keyword>
<dbReference type="InterPro" id="IPR003439">
    <property type="entry name" value="ABC_transporter-like_ATP-bd"/>
</dbReference>
<evidence type="ECO:0000313" key="7">
    <source>
        <dbReference type="Proteomes" id="UP001499954"/>
    </source>
</evidence>
<dbReference type="InterPro" id="IPR003593">
    <property type="entry name" value="AAA+_ATPase"/>
</dbReference>
<dbReference type="GO" id="GO:0005524">
    <property type="term" value="F:ATP binding"/>
    <property type="evidence" value="ECO:0007669"/>
    <property type="project" value="UniProtKB-KW"/>
</dbReference>
<feature type="domain" description="ABC transporter" evidence="5">
    <location>
        <begin position="312"/>
        <end position="552"/>
    </location>
</feature>
<dbReference type="CDD" id="cd03257">
    <property type="entry name" value="ABC_NikE_OppD_transporters"/>
    <property type="match status" value="2"/>
</dbReference>
<evidence type="ECO:0000256" key="4">
    <source>
        <dbReference type="ARBA" id="ARBA00022840"/>
    </source>
</evidence>
<evidence type="ECO:0000256" key="3">
    <source>
        <dbReference type="ARBA" id="ARBA00022741"/>
    </source>
</evidence>
<organism evidence="6 7">
    <name type="scientific">Agromyces allii</name>
    <dbReference type="NCBI Taxonomy" id="393607"/>
    <lineage>
        <taxon>Bacteria</taxon>
        <taxon>Bacillati</taxon>
        <taxon>Actinomycetota</taxon>
        <taxon>Actinomycetes</taxon>
        <taxon>Micrococcales</taxon>
        <taxon>Microbacteriaceae</taxon>
        <taxon>Agromyces</taxon>
    </lineage>
</organism>
<dbReference type="InterPro" id="IPR013563">
    <property type="entry name" value="Oligopep_ABC_C"/>
</dbReference>
<dbReference type="PROSITE" id="PS00211">
    <property type="entry name" value="ABC_TRANSPORTER_1"/>
    <property type="match status" value="2"/>
</dbReference>
<reference evidence="7" key="1">
    <citation type="journal article" date="2019" name="Int. J. Syst. Evol. Microbiol.">
        <title>The Global Catalogue of Microorganisms (GCM) 10K type strain sequencing project: providing services to taxonomists for standard genome sequencing and annotation.</title>
        <authorList>
            <consortium name="The Broad Institute Genomics Platform"/>
            <consortium name="The Broad Institute Genome Sequencing Center for Infectious Disease"/>
            <person name="Wu L."/>
            <person name="Ma J."/>
        </authorList>
    </citation>
    <scope>NUCLEOTIDE SEQUENCE [LARGE SCALE GENOMIC DNA]</scope>
    <source>
        <strain evidence="7">JCM 13584</strain>
    </source>
</reference>
<protein>
    <submittedName>
        <fullName evidence="6">ABC transporter ATP-binding protein</fullName>
    </submittedName>
</protein>
<dbReference type="PANTHER" id="PTHR43776:SF7">
    <property type="entry name" value="D,D-DIPEPTIDE TRANSPORT ATP-BINDING PROTEIN DDPF-RELATED"/>
    <property type="match status" value="1"/>
</dbReference>
<dbReference type="PROSITE" id="PS50893">
    <property type="entry name" value="ABC_TRANSPORTER_2"/>
    <property type="match status" value="2"/>
</dbReference>
<dbReference type="SUPFAM" id="SSF52540">
    <property type="entry name" value="P-loop containing nucleoside triphosphate hydrolases"/>
    <property type="match status" value="2"/>
</dbReference>
<dbReference type="PANTHER" id="PTHR43776">
    <property type="entry name" value="TRANSPORT ATP-BINDING PROTEIN"/>
    <property type="match status" value="1"/>
</dbReference>
<dbReference type="NCBIfam" id="NF008453">
    <property type="entry name" value="PRK11308.1"/>
    <property type="match status" value="2"/>
</dbReference>
<sequence>MSAPVLEVRGLSVAFGGDGRRRGARDAVEVVRGVDLTVEAGTCVAIVGESGSGKSVTARALLGLAGSGALVRADRLTVAWADRRDASEREWRRTRGVGAGLVLQDALVSLDPLRTIGREIGDPLRIHRRMSHAAARARAIELLELVGMPHPTITVDRRSGELSGGMRQRALIASALALDPPLLIADEPTTALDVGVQARVLGLLDEARARGAGVLLISHDLAVVSRIADTVIVLDRGAVVETGPTAEILGAPRHPVTRALIEAVPTEVPRGVGLTTRDRPVRSAQPVVEAARTASAASTTGRTPPPPPAPALEGIGLSKSFRVGAGTTHAVQDVSFRVERGRTLGLVGESGSGKTTIARLALALAAPDAGEVRLAGEPWSPLPERDRRTRRSRIGAVYQDAFGSFDPRWSVGRILRDALVAARRDPSDAAVTALLDQVHVPTDAAARHPLALSGGQRQRIAIARALAGSPDVLVCDEPVSALDATVQARVLDLLDELQRDHGLAMLFISHDLGVIRHMSDTVAVMRSGRIVEHGDAERVFTAPEHEVTAALIRDSPRLARGDGSAGFR</sequence>
<dbReference type="Proteomes" id="UP001499954">
    <property type="component" value="Unassembled WGS sequence"/>
</dbReference>
<evidence type="ECO:0000256" key="1">
    <source>
        <dbReference type="ARBA" id="ARBA00005417"/>
    </source>
</evidence>
<dbReference type="SMART" id="SM00382">
    <property type="entry name" value="AAA"/>
    <property type="match status" value="2"/>
</dbReference>
<gene>
    <name evidence="6" type="ORF">GCM10009717_17850</name>
</gene>
<dbReference type="InterPro" id="IPR027417">
    <property type="entry name" value="P-loop_NTPase"/>
</dbReference>
<comment type="caution">
    <text evidence="6">The sequence shown here is derived from an EMBL/GenBank/DDBJ whole genome shotgun (WGS) entry which is preliminary data.</text>
</comment>
<keyword evidence="2" id="KW-0813">Transport</keyword>
<dbReference type="Pfam" id="PF00005">
    <property type="entry name" value="ABC_tran"/>
    <property type="match status" value="2"/>
</dbReference>
<accession>A0ABP5BTL5</accession>
<dbReference type="Pfam" id="PF08352">
    <property type="entry name" value="oligo_HPY"/>
    <property type="match status" value="1"/>
</dbReference>
<evidence type="ECO:0000313" key="6">
    <source>
        <dbReference type="EMBL" id="GAA1952258.1"/>
    </source>
</evidence>
<evidence type="ECO:0000259" key="5">
    <source>
        <dbReference type="PROSITE" id="PS50893"/>
    </source>
</evidence>
<dbReference type="InterPro" id="IPR050319">
    <property type="entry name" value="ABC_transp_ATP-bind"/>
</dbReference>
<keyword evidence="7" id="KW-1185">Reference proteome</keyword>